<dbReference type="SUPFAM" id="SSF56112">
    <property type="entry name" value="Protein kinase-like (PK-like)"/>
    <property type="match status" value="1"/>
</dbReference>
<evidence type="ECO:0000256" key="1">
    <source>
        <dbReference type="SAM" id="MobiDB-lite"/>
    </source>
</evidence>
<comment type="caution">
    <text evidence="3">The sequence shown here is derived from an EMBL/GenBank/DDBJ whole genome shotgun (WGS) entry which is preliminary data.</text>
</comment>
<evidence type="ECO:0000259" key="2">
    <source>
        <dbReference type="PROSITE" id="PS50011"/>
    </source>
</evidence>
<organism evidence="3 4">
    <name type="scientific">Brassica napus</name>
    <name type="common">Rape</name>
    <dbReference type="NCBI Taxonomy" id="3708"/>
    <lineage>
        <taxon>Eukaryota</taxon>
        <taxon>Viridiplantae</taxon>
        <taxon>Streptophyta</taxon>
        <taxon>Embryophyta</taxon>
        <taxon>Tracheophyta</taxon>
        <taxon>Spermatophyta</taxon>
        <taxon>Magnoliopsida</taxon>
        <taxon>eudicotyledons</taxon>
        <taxon>Gunneridae</taxon>
        <taxon>Pentapetalae</taxon>
        <taxon>rosids</taxon>
        <taxon>malvids</taxon>
        <taxon>Brassicales</taxon>
        <taxon>Brassicaceae</taxon>
        <taxon>Brassiceae</taxon>
        <taxon>Brassica</taxon>
    </lineage>
</organism>
<keyword evidence="4" id="KW-1185">Reference proteome</keyword>
<dbReference type="PROSITE" id="PS50011">
    <property type="entry name" value="PROTEIN_KINASE_DOM"/>
    <property type="match status" value="1"/>
</dbReference>
<dbReference type="PANTHER" id="PTHR48011">
    <property type="entry name" value="CCR4-NOT TRANSCRIPTIONAL COMPLEX SUBUNIT CAF120-RELATED"/>
    <property type="match status" value="1"/>
</dbReference>
<protein>
    <recommendedName>
        <fullName evidence="2">Protein kinase domain-containing protein</fullName>
    </recommendedName>
</protein>
<sequence>MEIADENDPLFGVIPESHLVLQSGKVVISKPNLKVESGFSQPELLVEGSTGYSAGFFETSASGTAPKKPKARRRPGTYTRKANGKGSCKGDLGSGKKCPFRRPVEIHGALVCSGEVGSVVGKLRSGLPVSRVWWCGGLSPRARRGGFVVSKIVLRSGEEFRASLSCRLGVLSIGSGIVSCSGKVVVVVAGVCIEVRWLCGGFTSVVLACAVAVCSPEPVVYGCALLFLAAALPLLNCPHFIDFNLWISSDGSVAAVASACSFRVVFQALCGVFTNPTLVEQGFVVRQRRLENFRHPRKQGEPHVPVVYHQWSGTATGFRRISKNELSECAGFSGRAKIVCQGGFGSVTLMRDSKSRLHAEKSSPVYYIKNLEKEHRIMLRFRNHPRIVETTSPSLHIDINLQRCCIYMEFASKGTLHNMISSFHGRPMPEVMVGRAVLMILQGLEALHSNGYVHCDLKPANVLIFPSKNFGQPWDLKLGDFGLSKEPSSDPRSFSGGTKPYMPPEAVRTNGVVMIGPAVDVWSLGCVDLEMFGGRPQKMGDIYAWRLPKLVSPVASDFLKRCMELHPSLRATTADLLKHPFVAPERVMRSVIPPRPDQMLRYCPPALRCPPPAMRNNVPRMMTMATRPGDFIGC</sequence>
<feature type="domain" description="Protein kinase" evidence="2">
    <location>
        <begin position="333"/>
        <end position="582"/>
    </location>
</feature>
<feature type="region of interest" description="Disordered" evidence="1">
    <location>
        <begin position="62"/>
        <end position="86"/>
    </location>
</feature>
<dbReference type="Pfam" id="PF00069">
    <property type="entry name" value="Pkinase"/>
    <property type="match status" value="1"/>
</dbReference>
<dbReference type="Proteomes" id="UP000824890">
    <property type="component" value="Unassembled WGS sequence"/>
</dbReference>
<dbReference type="EMBL" id="JAGKQM010000012">
    <property type="protein sequence ID" value="KAH0899003.1"/>
    <property type="molecule type" value="Genomic_DNA"/>
</dbReference>
<dbReference type="Gene3D" id="1.10.510.10">
    <property type="entry name" value="Transferase(Phosphotransferase) domain 1"/>
    <property type="match status" value="1"/>
</dbReference>
<reference evidence="3 4" key="1">
    <citation type="submission" date="2021-05" db="EMBL/GenBank/DDBJ databases">
        <title>Genome Assembly of Synthetic Allotetraploid Brassica napus Reveals Homoeologous Exchanges between Subgenomes.</title>
        <authorList>
            <person name="Davis J.T."/>
        </authorList>
    </citation>
    <scope>NUCLEOTIDE SEQUENCE [LARGE SCALE GENOMIC DNA]</scope>
    <source>
        <strain evidence="4">cv. Da-Ae</strain>
        <tissue evidence="3">Seedling</tissue>
    </source>
</reference>
<dbReference type="InterPro" id="IPR008271">
    <property type="entry name" value="Ser/Thr_kinase_AS"/>
</dbReference>
<proteinExistence type="predicted"/>
<dbReference type="SMART" id="SM00220">
    <property type="entry name" value="S_TKc"/>
    <property type="match status" value="1"/>
</dbReference>
<dbReference type="PANTHER" id="PTHR48011:SF9">
    <property type="entry name" value="PROTEIN KINASE DOMAIN-CONTAINING PROTEIN"/>
    <property type="match status" value="1"/>
</dbReference>
<dbReference type="InterPro" id="IPR000719">
    <property type="entry name" value="Prot_kinase_dom"/>
</dbReference>
<evidence type="ECO:0000313" key="4">
    <source>
        <dbReference type="Proteomes" id="UP000824890"/>
    </source>
</evidence>
<dbReference type="InterPro" id="IPR052751">
    <property type="entry name" value="Plant_MAPKKK"/>
</dbReference>
<evidence type="ECO:0000313" key="3">
    <source>
        <dbReference type="EMBL" id="KAH0899003.1"/>
    </source>
</evidence>
<dbReference type="PROSITE" id="PS00108">
    <property type="entry name" value="PROTEIN_KINASE_ST"/>
    <property type="match status" value="1"/>
</dbReference>
<dbReference type="InterPro" id="IPR011009">
    <property type="entry name" value="Kinase-like_dom_sf"/>
</dbReference>
<accession>A0ABQ8B3H7</accession>
<name>A0ABQ8B3H7_BRANA</name>
<gene>
    <name evidence="3" type="ORF">HID58_048571</name>
</gene>